<proteinExistence type="predicted"/>
<evidence type="ECO:0000313" key="2">
    <source>
        <dbReference type="EMBL" id="MDX8336262.1"/>
    </source>
</evidence>
<name>A0ABU4WB58_9FUSO</name>
<dbReference type="InterPro" id="IPR018768">
    <property type="entry name" value="DUF2344"/>
</dbReference>
<gene>
    <name evidence="2" type="ORF">RFV38_07110</name>
</gene>
<keyword evidence="3" id="KW-1185">Reference proteome</keyword>
<dbReference type="NCBIfam" id="TIGR03936">
    <property type="entry name" value="sam_1_link_chp"/>
    <property type="match status" value="1"/>
</dbReference>
<evidence type="ECO:0000313" key="3">
    <source>
        <dbReference type="Proteomes" id="UP001279681"/>
    </source>
</evidence>
<dbReference type="EMBL" id="JAVIKH010000008">
    <property type="protein sequence ID" value="MDX8336262.1"/>
    <property type="molecule type" value="Genomic_DNA"/>
</dbReference>
<dbReference type="Pfam" id="PF10105">
    <property type="entry name" value="DUF2344"/>
    <property type="match status" value="1"/>
</dbReference>
<accession>A0ABU4WB58</accession>
<dbReference type="Proteomes" id="UP001279681">
    <property type="component" value="Unassembled WGS sequence"/>
</dbReference>
<protein>
    <submittedName>
        <fullName evidence="2">TIGR03936 family radical SAM-associated protein</fullName>
    </submittedName>
</protein>
<sequence>MKKRIFFDKYGEMRFISHLDMLRFADRLLKKAHIPMKYSQGFHPRPKISLGNPVSLGTEAFNEIMDIELSEMMTNEEVMEKMNSAAVPGFRVNKVEDIVDKKSIVDTYTNAVFEITGDKKNIDILEELFNREEIIERKEKNGKISERNLGERVKAFSRVENTINLELVNTSPNSFLILAGVDVKDVHIVKKGYKN</sequence>
<comment type="caution">
    <text evidence="2">The sequence shown here is derived from an EMBL/GenBank/DDBJ whole genome shotgun (WGS) entry which is preliminary data.</text>
</comment>
<organism evidence="2 3">
    <name type="scientific">Candidatus Cetobacterium colombiensis</name>
    <dbReference type="NCBI Taxonomy" id="3073100"/>
    <lineage>
        <taxon>Bacteria</taxon>
        <taxon>Fusobacteriati</taxon>
        <taxon>Fusobacteriota</taxon>
        <taxon>Fusobacteriia</taxon>
        <taxon>Fusobacteriales</taxon>
        <taxon>Fusobacteriaceae</taxon>
        <taxon>Cetobacterium</taxon>
    </lineage>
</organism>
<reference evidence="3" key="1">
    <citation type="submission" date="2023-07" db="EMBL/GenBank/DDBJ databases">
        <authorList>
            <person name="Colorado M.A."/>
            <person name="Villamil L.M."/>
            <person name="Melo J.F."/>
            <person name="Rodriguez J.A."/>
            <person name="Ruiz R.Y."/>
        </authorList>
    </citation>
    <scope>NUCLEOTIDE SEQUENCE [LARGE SCALE GENOMIC DNA]</scope>
    <source>
        <strain evidence="3">C33</strain>
    </source>
</reference>
<dbReference type="RefSeq" id="WP_320313667.1">
    <property type="nucleotide sequence ID" value="NZ_JAVIKH010000008.1"/>
</dbReference>
<evidence type="ECO:0000259" key="1">
    <source>
        <dbReference type="Pfam" id="PF10105"/>
    </source>
</evidence>
<feature type="domain" description="DUF2344" evidence="1">
    <location>
        <begin position="4"/>
        <end position="168"/>
    </location>
</feature>